<proteinExistence type="predicted"/>
<evidence type="ECO:0000256" key="1">
    <source>
        <dbReference type="SAM" id="Phobius"/>
    </source>
</evidence>
<dbReference type="Proteomes" id="UP000070433">
    <property type="component" value="Chromosome"/>
</dbReference>
<keyword evidence="3" id="KW-1185">Reference proteome</keyword>
<feature type="transmembrane region" description="Helical" evidence="1">
    <location>
        <begin position="47"/>
        <end position="65"/>
    </location>
</feature>
<name>A0A127JX27_9BURK</name>
<dbReference type="InterPro" id="IPR018643">
    <property type="entry name" value="DUF2069_membrane"/>
</dbReference>
<evidence type="ECO:0000313" key="3">
    <source>
        <dbReference type="Proteomes" id="UP000070433"/>
    </source>
</evidence>
<dbReference type="AlphaFoldDB" id="A0A127JX27"/>
<dbReference type="RefSeq" id="WP_061502474.1">
    <property type="nucleotide sequence ID" value="NZ_CP010951.1"/>
</dbReference>
<organism evidence="2 3">
    <name type="scientific">Ramlibacter tataouinensis</name>
    <dbReference type="NCBI Taxonomy" id="94132"/>
    <lineage>
        <taxon>Bacteria</taxon>
        <taxon>Pseudomonadati</taxon>
        <taxon>Pseudomonadota</taxon>
        <taxon>Betaproteobacteria</taxon>
        <taxon>Burkholderiales</taxon>
        <taxon>Comamonadaceae</taxon>
        <taxon>Ramlibacter</taxon>
    </lineage>
</organism>
<dbReference type="EMBL" id="CP010951">
    <property type="protein sequence ID" value="AMO24547.1"/>
    <property type="molecule type" value="Genomic_DNA"/>
</dbReference>
<dbReference type="Pfam" id="PF09842">
    <property type="entry name" value="DUF2069"/>
    <property type="match status" value="1"/>
</dbReference>
<gene>
    <name evidence="2" type="ORF">UC35_18995</name>
</gene>
<keyword evidence="1" id="KW-0472">Membrane</keyword>
<evidence type="ECO:0000313" key="2">
    <source>
        <dbReference type="EMBL" id="AMO24547.1"/>
    </source>
</evidence>
<protein>
    <submittedName>
        <fullName evidence="2">Membrane protein</fullName>
    </submittedName>
</protein>
<feature type="transmembrane region" description="Helical" evidence="1">
    <location>
        <begin position="20"/>
        <end position="41"/>
    </location>
</feature>
<sequence length="130" mass="14203">MQDSAPIAAIPSPTVAATRWVAVGSLLALIVLGLAWELWLAPLRPGGSWLVLKVLPLCLPLSGLLRRRMYTYRWLSLMVWIYFTEGVVRATSDTGLSAKLAGVEVFLCLLLFTACVVHVRTRLKKAAPAS</sequence>
<reference evidence="2 3" key="1">
    <citation type="journal article" date="2014" name="Int. J. Syst. Evol. Microbiol.">
        <title>Ramlibacter solisilvae sp. nov., isolated from forest soil, and emended description of the genus Ramlibacter.</title>
        <authorList>
            <person name="Lee H.J."/>
            <person name="Lee S.H."/>
            <person name="Lee S.S."/>
            <person name="Lee J.S."/>
            <person name="Kim Y."/>
            <person name="Kim S.C."/>
            <person name="Jeon C.O."/>
        </authorList>
    </citation>
    <scope>NUCLEOTIDE SEQUENCE [LARGE SCALE GENOMIC DNA]</scope>
    <source>
        <strain evidence="2 3">5-10</strain>
    </source>
</reference>
<keyword evidence="1" id="KW-0812">Transmembrane</keyword>
<feature type="transmembrane region" description="Helical" evidence="1">
    <location>
        <begin position="72"/>
        <end position="88"/>
    </location>
</feature>
<feature type="transmembrane region" description="Helical" evidence="1">
    <location>
        <begin position="100"/>
        <end position="119"/>
    </location>
</feature>
<accession>A0A127JX27</accession>
<keyword evidence="1" id="KW-1133">Transmembrane helix</keyword>
<dbReference type="PATRIC" id="fig|94132.3.peg.3879"/>